<dbReference type="HOGENOM" id="CLU_2509875_0_0_5"/>
<organism evidence="3 4">
    <name type="scientific">Polymorphum gilvum (strain LMG 25793 / CGMCC 1.9160 / SL003B-26A1)</name>
    <dbReference type="NCBI Taxonomy" id="991905"/>
    <lineage>
        <taxon>Bacteria</taxon>
        <taxon>Pseudomonadati</taxon>
        <taxon>Pseudomonadota</taxon>
        <taxon>Alphaproteobacteria</taxon>
        <taxon>Rhodobacterales</taxon>
        <taxon>Paracoccaceae</taxon>
        <taxon>Polymorphum</taxon>
    </lineage>
</organism>
<dbReference type="RefSeq" id="WP_013654668.1">
    <property type="nucleotide sequence ID" value="NC_015259.1"/>
</dbReference>
<keyword evidence="1" id="KW-1133">Transmembrane helix</keyword>
<dbReference type="Proteomes" id="UP000008130">
    <property type="component" value="Chromosome"/>
</dbReference>
<sequence>MTTYEDREIGRVRAAGLAGVGLALLRALGERLRAWRRRRRTMLALDRLDDRSLWDIGLTRTSTGYARLAREPGDNYHTPRGLRRP</sequence>
<proteinExistence type="predicted"/>
<evidence type="ECO:0000259" key="2">
    <source>
        <dbReference type="Pfam" id="PF06568"/>
    </source>
</evidence>
<name>F2J5I9_POLGS</name>
<evidence type="ECO:0000313" key="4">
    <source>
        <dbReference type="Proteomes" id="UP000008130"/>
    </source>
</evidence>
<keyword evidence="4" id="KW-1185">Reference proteome</keyword>
<dbReference type="InterPro" id="IPR009506">
    <property type="entry name" value="YjiS-like"/>
</dbReference>
<dbReference type="Pfam" id="PF06568">
    <property type="entry name" value="YjiS-like"/>
    <property type="match status" value="1"/>
</dbReference>
<gene>
    <name evidence="3" type="ordered locus">SL003B_3939</name>
</gene>
<feature type="domain" description="YjiS-like" evidence="2">
    <location>
        <begin position="30"/>
        <end position="60"/>
    </location>
</feature>
<reference evidence="3 4" key="1">
    <citation type="journal article" date="2011" name="J. Bacteriol.">
        <title>Complete genome sequence of Polymorphum gilvum SL003B-26A1T, a crude oil-degrading bacterium from oil-polluted saline soil.</title>
        <authorList>
            <person name="Li S.G."/>
            <person name="Tang Y.Q."/>
            <person name="Nie Y."/>
            <person name="Cai M."/>
            <person name="Wu X.L."/>
        </authorList>
    </citation>
    <scope>NUCLEOTIDE SEQUENCE [LARGE SCALE GENOMIC DNA]</scope>
    <source>
        <strain evidence="4">LMG 25793 / CGMCC 1.9160 / SL003B-26A1</strain>
    </source>
</reference>
<dbReference type="KEGG" id="pgv:SL003B_3939"/>
<keyword evidence="1" id="KW-0472">Membrane</keyword>
<accession>F2J5I9</accession>
<dbReference type="AlphaFoldDB" id="F2J5I9"/>
<keyword evidence="1" id="KW-0812">Transmembrane</keyword>
<evidence type="ECO:0000313" key="3">
    <source>
        <dbReference type="EMBL" id="ADZ72360.1"/>
    </source>
</evidence>
<protein>
    <recommendedName>
        <fullName evidence="2">YjiS-like domain-containing protein</fullName>
    </recommendedName>
</protein>
<evidence type="ECO:0000256" key="1">
    <source>
        <dbReference type="SAM" id="Phobius"/>
    </source>
</evidence>
<feature type="transmembrane region" description="Helical" evidence="1">
    <location>
        <begin position="12"/>
        <end position="29"/>
    </location>
</feature>
<dbReference type="EMBL" id="CP002568">
    <property type="protein sequence ID" value="ADZ72360.1"/>
    <property type="molecule type" value="Genomic_DNA"/>
</dbReference>